<organism evidence="1 2">
    <name type="scientific">Mesorhizobium dulcispinae</name>
    <dbReference type="NCBI Taxonomy" id="3072316"/>
    <lineage>
        <taxon>Bacteria</taxon>
        <taxon>Pseudomonadati</taxon>
        <taxon>Pseudomonadota</taxon>
        <taxon>Alphaproteobacteria</taxon>
        <taxon>Hyphomicrobiales</taxon>
        <taxon>Phyllobacteriaceae</taxon>
        <taxon>Mesorhizobium</taxon>
    </lineage>
</organism>
<keyword evidence="2" id="KW-1185">Reference proteome</keyword>
<evidence type="ECO:0000313" key="2">
    <source>
        <dbReference type="Proteomes" id="UP001271780"/>
    </source>
</evidence>
<sequence length="86" mass="9989">MGRRRSRYDRLFRSEAEAIIRDALELRQSVLAAQLNLKTNAEMYWRLSGLVERLHELMGAVAGREPDFRAAWLGLLPLPEDYSDRT</sequence>
<reference evidence="1 2" key="1">
    <citation type="submission" date="2023-08" db="EMBL/GenBank/DDBJ databases">
        <title>Implementing the SeqCode for naming new Mesorhizobium species isolated from Vachellia karroo root nodules.</title>
        <authorList>
            <person name="Van Lill M."/>
        </authorList>
    </citation>
    <scope>NUCLEOTIDE SEQUENCE [LARGE SCALE GENOMIC DNA]</scope>
    <source>
        <strain evidence="1 2">VK23A</strain>
    </source>
</reference>
<name>A0ABU4XB93_9HYPH</name>
<gene>
    <name evidence="1" type="ORF">RFM27_08275</name>
</gene>
<dbReference type="RefSeq" id="WP_320316336.1">
    <property type="nucleotide sequence ID" value="NZ_JAVIIX010000004.1"/>
</dbReference>
<dbReference type="Proteomes" id="UP001271780">
    <property type="component" value="Unassembled WGS sequence"/>
</dbReference>
<dbReference type="EMBL" id="JAVIIZ010000003">
    <property type="protein sequence ID" value="MDX8472064.1"/>
    <property type="molecule type" value="Genomic_DNA"/>
</dbReference>
<comment type="caution">
    <text evidence="1">The sequence shown here is derived from an EMBL/GenBank/DDBJ whole genome shotgun (WGS) entry which is preliminary data.</text>
</comment>
<evidence type="ECO:0000313" key="1">
    <source>
        <dbReference type="EMBL" id="MDX8472064.1"/>
    </source>
</evidence>
<proteinExistence type="predicted"/>
<accession>A0ABU4XB93</accession>
<protein>
    <submittedName>
        <fullName evidence="1">Uncharacterized protein</fullName>
    </submittedName>
</protein>